<name>A0A1Q2CMB2_9ACTN</name>
<accession>A0A1Q2CMB2</accession>
<dbReference type="AlphaFoldDB" id="A0A1Q2CMB2"/>
<dbReference type="RefSeq" id="WP_077685597.1">
    <property type="nucleotide sequence ID" value="NZ_CP019606.1"/>
</dbReference>
<protein>
    <recommendedName>
        <fullName evidence="1">DUF6924 domain-containing protein</fullName>
    </recommendedName>
</protein>
<dbReference type="STRING" id="1332264.BW730_06890"/>
<dbReference type="Pfam" id="PF21962">
    <property type="entry name" value="DUF6924"/>
    <property type="match status" value="1"/>
</dbReference>
<dbReference type="KEGG" id="tes:BW730_06890"/>
<organism evidence="2 3">
    <name type="scientific">Tessaracoccus aquimaris</name>
    <dbReference type="NCBI Taxonomy" id="1332264"/>
    <lineage>
        <taxon>Bacteria</taxon>
        <taxon>Bacillati</taxon>
        <taxon>Actinomycetota</taxon>
        <taxon>Actinomycetes</taxon>
        <taxon>Propionibacteriales</taxon>
        <taxon>Propionibacteriaceae</taxon>
        <taxon>Tessaracoccus</taxon>
    </lineage>
</organism>
<sequence>MSAASELAGIPANFPPLIRTSFENEQDWESLLHDLKHQYLDPDLNYDVVTIIDDHAYEGMTPGEIIARARSERAECTVDWDFCLVADSYSLTTSEHPVLAVPADTGCHTFRVRISDVAEVVLPVTFGTLGWEHYTDLDENGVMKPLNSRR</sequence>
<reference evidence="3" key="1">
    <citation type="submission" date="2017-02" db="EMBL/GenBank/DDBJ databases">
        <title>Tessaracoccus aquaemaris sp. nov., isolated from the intestine of a Korean rockfish, Sebastes schlegelii, in a marine aquaculture pond.</title>
        <authorList>
            <person name="Tak E.J."/>
            <person name="Bae J.-W."/>
        </authorList>
    </citation>
    <scope>NUCLEOTIDE SEQUENCE [LARGE SCALE GENOMIC DNA]</scope>
    <source>
        <strain evidence="3">NSG39</strain>
    </source>
</reference>
<dbReference type="EMBL" id="CP019606">
    <property type="protein sequence ID" value="AQP47268.1"/>
    <property type="molecule type" value="Genomic_DNA"/>
</dbReference>
<evidence type="ECO:0000313" key="3">
    <source>
        <dbReference type="Proteomes" id="UP000188145"/>
    </source>
</evidence>
<feature type="domain" description="DUF6924" evidence="1">
    <location>
        <begin position="16"/>
        <end position="143"/>
    </location>
</feature>
<keyword evidence="3" id="KW-1185">Reference proteome</keyword>
<gene>
    <name evidence="2" type="ORF">BW730_06890</name>
</gene>
<dbReference type="Proteomes" id="UP000188145">
    <property type="component" value="Chromosome"/>
</dbReference>
<dbReference type="InterPro" id="IPR053832">
    <property type="entry name" value="DUF6924"/>
</dbReference>
<dbReference type="OrthoDB" id="7854965at2"/>
<proteinExistence type="predicted"/>
<evidence type="ECO:0000313" key="2">
    <source>
        <dbReference type="EMBL" id="AQP47268.1"/>
    </source>
</evidence>
<evidence type="ECO:0000259" key="1">
    <source>
        <dbReference type="Pfam" id="PF21962"/>
    </source>
</evidence>